<dbReference type="GO" id="GO:0003729">
    <property type="term" value="F:mRNA binding"/>
    <property type="evidence" value="ECO:0007669"/>
    <property type="project" value="TreeGrafter"/>
</dbReference>
<keyword evidence="8" id="KW-0687">Ribonucleoprotein</keyword>
<dbReference type="PANTHER" id="PTHR48039">
    <property type="entry name" value="RNA-BINDING MOTIF PROTEIN 14B"/>
    <property type="match status" value="1"/>
</dbReference>
<evidence type="ECO:0000256" key="9">
    <source>
        <dbReference type="PROSITE-ProRule" id="PRU00176"/>
    </source>
</evidence>
<dbReference type="GO" id="GO:1990904">
    <property type="term" value="C:ribonucleoprotein complex"/>
    <property type="evidence" value="ECO:0007669"/>
    <property type="project" value="UniProtKB-KW"/>
</dbReference>
<feature type="domain" description="RRM" evidence="11">
    <location>
        <begin position="4"/>
        <end position="76"/>
    </location>
</feature>
<reference evidence="12 13" key="1">
    <citation type="journal article" date="2016" name="Nat. Commun.">
        <title>Ectomycorrhizal ecology is imprinted in the genome of the dominant symbiotic fungus Cenococcum geophilum.</title>
        <authorList>
            <consortium name="DOE Joint Genome Institute"/>
            <person name="Peter M."/>
            <person name="Kohler A."/>
            <person name="Ohm R.A."/>
            <person name="Kuo A."/>
            <person name="Krutzmann J."/>
            <person name="Morin E."/>
            <person name="Arend M."/>
            <person name="Barry K.W."/>
            <person name="Binder M."/>
            <person name="Choi C."/>
            <person name="Clum A."/>
            <person name="Copeland A."/>
            <person name="Grisel N."/>
            <person name="Haridas S."/>
            <person name="Kipfer T."/>
            <person name="LaButti K."/>
            <person name="Lindquist E."/>
            <person name="Lipzen A."/>
            <person name="Maire R."/>
            <person name="Meier B."/>
            <person name="Mihaltcheva S."/>
            <person name="Molinier V."/>
            <person name="Murat C."/>
            <person name="Poggeler S."/>
            <person name="Quandt C.A."/>
            <person name="Sperisen C."/>
            <person name="Tritt A."/>
            <person name="Tisserant E."/>
            <person name="Crous P.W."/>
            <person name="Henrissat B."/>
            <person name="Nehls U."/>
            <person name="Egli S."/>
            <person name="Spatafora J.W."/>
            <person name="Grigoriev I.V."/>
            <person name="Martin F.M."/>
        </authorList>
    </citation>
    <scope>NUCLEOTIDE SEQUENCE [LARGE SCALE GENOMIC DNA]</scope>
    <source>
        <strain evidence="12 13">CBS 207.34</strain>
    </source>
</reference>
<name>A0A8E2JWS5_9PEZI</name>
<feature type="domain" description="RRM" evidence="11">
    <location>
        <begin position="318"/>
        <end position="396"/>
    </location>
</feature>
<evidence type="ECO:0000256" key="4">
    <source>
        <dbReference type="ARBA" id="ARBA00022552"/>
    </source>
</evidence>
<dbReference type="GO" id="GO:0006364">
    <property type="term" value="P:rRNA processing"/>
    <property type="evidence" value="ECO:0007669"/>
    <property type="project" value="UniProtKB-KW"/>
</dbReference>
<dbReference type="AlphaFoldDB" id="A0A8E2JWS5"/>
<keyword evidence="7" id="KW-0539">Nucleus</keyword>
<evidence type="ECO:0000313" key="13">
    <source>
        <dbReference type="Proteomes" id="UP000250140"/>
    </source>
</evidence>
<protein>
    <recommendedName>
        <fullName evidence="3">Multiple RNA-binding domain-containing protein 1</fullName>
    </recommendedName>
</protein>
<keyword evidence="5" id="KW-0677">Repeat</keyword>
<dbReference type="CDD" id="cd12565">
    <property type="entry name" value="RRM1_MRD1"/>
    <property type="match status" value="1"/>
</dbReference>
<dbReference type="FunFam" id="3.30.70.330:FF:000459">
    <property type="entry name" value="Multiple RNA-binding domain-containing protein 1"/>
    <property type="match status" value="1"/>
</dbReference>
<evidence type="ECO:0000256" key="6">
    <source>
        <dbReference type="ARBA" id="ARBA00022884"/>
    </source>
</evidence>
<dbReference type="Gene3D" id="3.30.70.330">
    <property type="match status" value="5"/>
</dbReference>
<organism evidence="12 13">
    <name type="scientific">Glonium stellatum</name>
    <dbReference type="NCBI Taxonomy" id="574774"/>
    <lineage>
        <taxon>Eukaryota</taxon>
        <taxon>Fungi</taxon>
        <taxon>Dikarya</taxon>
        <taxon>Ascomycota</taxon>
        <taxon>Pezizomycotina</taxon>
        <taxon>Dothideomycetes</taxon>
        <taxon>Pleosporomycetidae</taxon>
        <taxon>Gloniales</taxon>
        <taxon>Gloniaceae</taxon>
        <taxon>Glonium</taxon>
    </lineage>
</organism>
<dbReference type="InterPro" id="IPR035979">
    <property type="entry name" value="RBD_domain_sf"/>
</dbReference>
<evidence type="ECO:0000256" key="10">
    <source>
        <dbReference type="SAM" id="MobiDB-lite"/>
    </source>
</evidence>
<evidence type="ECO:0000256" key="5">
    <source>
        <dbReference type="ARBA" id="ARBA00022737"/>
    </source>
</evidence>
<evidence type="ECO:0000256" key="8">
    <source>
        <dbReference type="ARBA" id="ARBA00023274"/>
    </source>
</evidence>
<comment type="subcellular location">
    <subcellularLocation>
        <location evidence="1">Nucleus</location>
    </subcellularLocation>
</comment>
<dbReference type="PROSITE" id="PS50102">
    <property type="entry name" value="RRM"/>
    <property type="match status" value="5"/>
</dbReference>
<feature type="domain" description="RRM" evidence="11">
    <location>
        <begin position="616"/>
        <end position="699"/>
    </location>
</feature>
<keyword evidence="6 9" id="KW-0694">RNA-binding</keyword>
<keyword evidence="13" id="KW-1185">Reference proteome</keyword>
<dbReference type="FunFam" id="3.30.70.330:FF:000247">
    <property type="entry name" value="Multiple RNA-binding domain-containing protein 1"/>
    <property type="match status" value="1"/>
</dbReference>
<accession>A0A8E2JWS5</accession>
<evidence type="ECO:0000259" key="11">
    <source>
        <dbReference type="PROSITE" id="PS50102"/>
    </source>
</evidence>
<feature type="compositionally biased region" description="Basic and acidic residues" evidence="10">
    <location>
        <begin position="279"/>
        <end position="300"/>
    </location>
</feature>
<dbReference type="InterPro" id="IPR000504">
    <property type="entry name" value="RRM_dom"/>
</dbReference>
<sequence length="845" mass="93633">MASSRIFVKGLPPTFTEEEFRNHFAKQQSITDAKLLPHRRIGYVGYKSPEDAAKAVKYFNKSFIRMSRIWVEIARPVSDQSLPKSRRSTKYEHQHKDVDHTATSITPSENPLKRKRAGPELVESDPKLKEFLEVMQPPSKAKTWKNEQVQDVDGVMPLAEDIVHGAESPEGGSDDEYQVVSKKSKRVLESSEKPSKDSGRFSHNSENAPVQDNQQTAEDVKDVTEATEESIPSGGPVSDADWLRSRTSRLLGLEDDNDGPTKPPVPHEDEATSNEIADNDAHRKDASKSPEPHGDHRNGQDVDEEESDANENAARATGRLFLRNLSYDLSEDDLRSRFQSFGSLQEVHVPVVASSRVGKGFAYIQFDDPESAVQALKEVDGTIFQGRLVHILPAAAKRETKLDEFAISKLPLKKQKQIQRKAGASSSTFNWNALYMNADSVMSSIADRLGVSKADLLDPTSADAGVKQAHAETHIISETKSFFAQHGVDLDAFKKRERGDTAILVKNFPYGTKADELRKLFEEHGQVSKLLMPPSGTIAIVEFTQAPEARSAFQALAYRKIKDSILFLEKAPKDLFKEGFVPLTVVSTPSATEKSSKLSASDLLQKDTPIESTDTATLFVRNLNFSTTSARLTEVFKPLEGFMSARVTTKFDPKRPSESLSAGYGFLEFRTKAQAQAALAAMDGYNLDGHNLLIKASHKGLDAAEERRKEDRAKKAAGKRTKLIIKNLPFQASKQDVRALLGPYGQLRSVRVPKTFNNTARGFAFAEFTTPREAENVIDALRNTHLLGRKLVLDYAAEDPEDAEEELEKMQKKVGSQVNKVALQRLTGGGRKKFNVAGNDNLDEA</sequence>
<feature type="domain" description="RRM" evidence="11">
    <location>
        <begin position="721"/>
        <end position="798"/>
    </location>
</feature>
<gene>
    <name evidence="12" type="ORF">AOQ84DRAFT_419365</name>
</gene>
<dbReference type="InterPro" id="IPR012677">
    <property type="entry name" value="Nucleotide-bd_a/b_plait_sf"/>
</dbReference>
<proteinExistence type="inferred from homology"/>
<dbReference type="EMBL" id="KV748866">
    <property type="protein sequence ID" value="OCL12545.1"/>
    <property type="molecule type" value="Genomic_DNA"/>
</dbReference>
<evidence type="ECO:0000313" key="12">
    <source>
        <dbReference type="EMBL" id="OCL12545.1"/>
    </source>
</evidence>
<dbReference type="Pfam" id="PF00076">
    <property type="entry name" value="RRM_1"/>
    <property type="match status" value="5"/>
</dbReference>
<keyword evidence="4" id="KW-0698">rRNA processing</keyword>
<dbReference type="PANTHER" id="PTHR48039:SF5">
    <property type="entry name" value="RNA-BINDING PROTEIN 28"/>
    <property type="match status" value="1"/>
</dbReference>
<feature type="compositionally biased region" description="Basic and acidic residues" evidence="10">
    <location>
        <begin position="186"/>
        <end position="200"/>
    </location>
</feature>
<dbReference type="SMART" id="SM00360">
    <property type="entry name" value="RRM"/>
    <property type="match status" value="5"/>
</dbReference>
<dbReference type="CDD" id="cd12568">
    <property type="entry name" value="RRM3_MRD1"/>
    <property type="match status" value="1"/>
</dbReference>
<feature type="region of interest" description="Disordered" evidence="10">
    <location>
        <begin position="165"/>
        <end position="312"/>
    </location>
</feature>
<evidence type="ECO:0000256" key="3">
    <source>
        <dbReference type="ARBA" id="ARBA00013428"/>
    </source>
</evidence>
<dbReference type="OrthoDB" id="439639at2759"/>
<feature type="region of interest" description="Disordered" evidence="10">
    <location>
        <begin position="81"/>
        <end position="124"/>
    </location>
</feature>
<feature type="compositionally biased region" description="Basic and acidic residues" evidence="10">
    <location>
        <begin position="89"/>
        <end position="100"/>
    </location>
</feature>
<feature type="domain" description="RRM" evidence="11">
    <location>
        <begin position="501"/>
        <end position="573"/>
    </location>
</feature>
<dbReference type="Proteomes" id="UP000250140">
    <property type="component" value="Unassembled WGS sequence"/>
</dbReference>
<dbReference type="InterPro" id="IPR051945">
    <property type="entry name" value="RRM_MRD1_RNA_proc_ribogen"/>
</dbReference>
<dbReference type="SUPFAM" id="SSF54928">
    <property type="entry name" value="RNA-binding domain, RBD"/>
    <property type="match status" value="3"/>
</dbReference>
<evidence type="ECO:0000256" key="2">
    <source>
        <dbReference type="ARBA" id="ARBA00008033"/>
    </source>
</evidence>
<evidence type="ECO:0000256" key="7">
    <source>
        <dbReference type="ARBA" id="ARBA00023242"/>
    </source>
</evidence>
<dbReference type="GO" id="GO:0005634">
    <property type="term" value="C:nucleus"/>
    <property type="evidence" value="ECO:0007669"/>
    <property type="project" value="UniProtKB-SubCell"/>
</dbReference>
<evidence type="ECO:0000256" key="1">
    <source>
        <dbReference type="ARBA" id="ARBA00004123"/>
    </source>
</evidence>
<dbReference type="InterPro" id="IPR034482">
    <property type="entry name" value="Mrd1_RRM3"/>
</dbReference>
<comment type="similarity">
    <text evidence="2">Belongs to the RRM MRD1 family.</text>
</comment>
<feature type="compositionally biased region" description="Polar residues" evidence="10">
    <location>
        <begin position="201"/>
        <end position="217"/>
    </location>
</feature>